<evidence type="ECO:0000313" key="5">
    <source>
        <dbReference type="EMBL" id="HJE15599.1"/>
    </source>
</evidence>
<dbReference type="AlphaFoldDB" id="A0A921DVU6"/>
<proteinExistence type="predicted"/>
<organism evidence="5 6">
    <name type="scientific">Lapidilactobacillus dextrinicus</name>
    <dbReference type="NCBI Taxonomy" id="51664"/>
    <lineage>
        <taxon>Bacteria</taxon>
        <taxon>Bacillati</taxon>
        <taxon>Bacillota</taxon>
        <taxon>Bacilli</taxon>
        <taxon>Lactobacillales</taxon>
        <taxon>Lactobacillaceae</taxon>
        <taxon>Lapidilactobacillus</taxon>
    </lineage>
</organism>
<protein>
    <submittedName>
        <fullName evidence="5">AraC family transcriptional regulator</fullName>
    </submittedName>
</protein>
<dbReference type="Proteomes" id="UP000774947">
    <property type="component" value="Unassembled WGS sequence"/>
</dbReference>
<evidence type="ECO:0000259" key="4">
    <source>
        <dbReference type="PROSITE" id="PS01124"/>
    </source>
</evidence>
<accession>A0A921DVU6</accession>
<dbReference type="Pfam" id="PF12833">
    <property type="entry name" value="HTH_18"/>
    <property type="match status" value="1"/>
</dbReference>
<evidence type="ECO:0000313" key="6">
    <source>
        <dbReference type="Proteomes" id="UP000774947"/>
    </source>
</evidence>
<reference evidence="5" key="2">
    <citation type="submission" date="2021-09" db="EMBL/GenBank/DDBJ databases">
        <authorList>
            <person name="Gilroy R."/>
        </authorList>
    </citation>
    <scope>NUCLEOTIDE SEQUENCE</scope>
    <source>
        <strain evidence="5">CHK173-2119</strain>
    </source>
</reference>
<dbReference type="PRINTS" id="PR00032">
    <property type="entry name" value="HTHARAC"/>
</dbReference>
<evidence type="ECO:0000256" key="2">
    <source>
        <dbReference type="ARBA" id="ARBA00023125"/>
    </source>
</evidence>
<dbReference type="Gene3D" id="2.60.120.280">
    <property type="entry name" value="Regulatory protein AraC"/>
    <property type="match status" value="1"/>
</dbReference>
<dbReference type="SUPFAM" id="SSF46689">
    <property type="entry name" value="Homeodomain-like"/>
    <property type="match status" value="2"/>
</dbReference>
<keyword evidence="3" id="KW-0804">Transcription</keyword>
<dbReference type="Gene3D" id="1.10.10.60">
    <property type="entry name" value="Homeodomain-like"/>
    <property type="match status" value="2"/>
</dbReference>
<dbReference type="SMART" id="SM00342">
    <property type="entry name" value="HTH_ARAC"/>
    <property type="match status" value="1"/>
</dbReference>
<evidence type="ECO:0000256" key="1">
    <source>
        <dbReference type="ARBA" id="ARBA00023015"/>
    </source>
</evidence>
<dbReference type="PANTHER" id="PTHR43280">
    <property type="entry name" value="ARAC-FAMILY TRANSCRIPTIONAL REGULATOR"/>
    <property type="match status" value="1"/>
</dbReference>
<sequence length="262" mass="29930">MRVAFTRIDTQLPLFIESIGYDWPQESVIRPNGYPYYHWLQTTSGQGVVIVNKQSILLPQNTGLLLAPHVAHRYQSLPGEKWITQYLTFSGTEVSRLILSAGADYQIFNNFMLNLEQEFNQNITTASDPVDLSVSLYRFLLHLKQYPQFAQQVPTINTGVINQVRQYIDSNYRYSLTNEHLAGLAGFSVQHLIRLFKSIYGLTPIQYLTDLRLRNAKALLISQPLLSVEQIAINSGFSSASYFIAQFHRSTGLTPNQFRKLH</sequence>
<gene>
    <name evidence="5" type="ORF">K8W17_05930</name>
</gene>
<dbReference type="Pfam" id="PF02311">
    <property type="entry name" value="AraC_binding"/>
    <property type="match status" value="1"/>
</dbReference>
<dbReference type="InterPro" id="IPR020449">
    <property type="entry name" value="Tscrpt_reg_AraC-type_HTH"/>
</dbReference>
<dbReference type="GO" id="GO:0043565">
    <property type="term" value="F:sequence-specific DNA binding"/>
    <property type="evidence" value="ECO:0007669"/>
    <property type="project" value="InterPro"/>
</dbReference>
<dbReference type="PROSITE" id="PS01124">
    <property type="entry name" value="HTH_ARAC_FAMILY_2"/>
    <property type="match status" value="1"/>
</dbReference>
<dbReference type="SUPFAM" id="SSF51215">
    <property type="entry name" value="Regulatory protein AraC"/>
    <property type="match status" value="1"/>
</dbReference>
<name>A0A921DVU6_9LACO</name>
<dbReference type="InterPro" id="IPR003313">
    <property type="entry name" value="AraC-bd"/>
</dbReference>
<reference evidence="5" key="1">
    <citation type="journal article" date="2021" name="PeerJ">
        <title>Extensive microbial diversity within the chicken gut microbiome revealed by metagenomics and culture.</title>
        <authorList>
            <person name="Gilroy R."/>
            <person name="Ravi A."/>
            <person name="Getino M."/>
            <person name="Pursley I."/>
            <person name="Horton D.L."/>
            <person name="Alikhan N.F."/>
            <person name="Baker D."/>
            <person name="Gharbi K."/>
            <person name="Hall N."/>
            <person name="Watson M."/>
            <person name="Adriaenssens E.M."/>
            <person name="Foster-Nyarko E."/>
            <person name="Jarju S."/>
            <person name="Secka A."/>
            <person name="Antonio M."/>
            <person name="Oren A."/>
            <person name="Chaudhuri R.R."/>
            <person name="La Ragione R."/>
            <person name="Hildebrand F."/>
            <person name="Pallen M.J."/>
        </authorList>
    </citation>
    <scope>NUCLEOTIDE SEQUENCE</scope>
    <source>
        <strain evidence="5">CHK173-2119</strain>
    </source>
</reference>
<dbReference type="PANTHER" id="PTHR43280:SF2">
    <property type="entry name" value="HTH-TYPE TRANSCRIPTIONAL REGULATOR EXSA"/>
    <property type="match status" value="1"/>
</dbReference>
<feature type="domain" description="HTH araC/xylS-type" evidence="4">
    <location>
        <begin position="162"/>
        <end position="261"/>
    </location>
</feature>
<comment type="caution">
    <text evidence="5">The sequence shown here is derived from an EMBL/GenBank/DDBJ whole genome shotgun (WGS) entry which is preliminary data.</text>
</comment>
<dbReference type="GO" id="GO:0003700">
    <property type="term" value="F:DNA-binding transcription factor activity"/>
    <property type="evidence" value="ECO:0007669"/>
    <property type="project" value="InterPro"/>
</dbReference>
<evidence type="ECO:0000256" key="3">
    <source>
        <dbReference type="ARBA" id="ARBA00023163"/>
    </source>
</evidence>
<dbReference type="EMBL" id="DYXY01000150">
    <property type="protein sequence ID" value="HJE15599.1"/>
    <property type="molecule type" value="Genomic_DNA"/>
</dbReference>
<keyword evidence="1" id="KW-0805">Transcription regulation</keyword>
<dbReference type="InterPro" id="IPR009057">
    <property type="entry name" value="Homeodomain-like_sf"/>
</dbReference>
<dbReference type="InterPro" id="IPR037923">
    <property type="entry name" value="HTH-like"/>
</dbReference>
<keyword evidence="2" id="KW-0238">DNA-binding</keyword>
<dbReference type="InterPro" id="IPR018060">
    <property type="entry name" value="HTH_AraC"/>
</dbReference>